<keyword evidence="14 20" id="KW-0407">Ion channel</keyword>
<comment type="similarity">
    <text evidence="20">Belongs to the ligand-gated ion channel (TC 1.A.9) family.</text>
</comment>
<dbReference type="PRINTS" id="PR00252">
    <property type="entry name" value="NRIONCHANNEL"/>
</dbReference>
<dbReference type="SUPFAM" id="SSF90112">
    <property type="entry name" value="Neurotransmitter-gated ion-channel transmembrane pore"/>
    <property type="match status" value="1"/>
</dbReference>
<sequence length="402" mass="45671">MRPVKNWMTPSSVLMDMYMYGILNVDEKSQTVTSHIWVQMGWQNEFLTWNSSDFCGIHTLTIPTSKLWIPDIFIQEDASDSGSTQRSALASATSSGWVMVGARQRLTATCQLRLQMFPFDTQVCNFTFSSMSSDDGSMKLGTFSNDTTLTRLSEHFMVTQGEWQLLHMETFGINVTIHSVTQSKLVYRVKIIRKPLLYLVIFIVPLFYLLVLDLASFFISEGSGEKMSFKVTVLLSISVLLLILKDMLPSTEDKLPMIAIYCVAIFALVGLSVLEAMLISFLFELDGHCDKKEKRCVDAEEEIQLETECHRESAGSVETGPVKPEKSCLPLDGPSGRDLLKRILMEVKEARREIEGREKEKRKPGYYKQVAIIIDSVFFFLYFATVVTFLTFMYIMWVANGL</sequence>
<keyword evidence="12" id="KW-0628">Postsynaptic cell membrane</keyword>
<dbReference type="InterPro" id="IPR036734">
    <property type="entry name" value="Neur_chan_lig-bd_sf"/>
</dbReference>
<dbReference type="OMA" id="NITNGWR"/>
<dbReference type="AlphaFoldDB" id="A0A671X300"/>
<organism evidence="23 24">
    <name type="scientific">Sparus aurata</name>
    <name type="common">Gilthead sea bream</name>
    <dbReference type="NCBI Taxonomy" id="8175"/>
    <lineage>
        <taxon>Eukaryota</taxon>
        <taxon>Metazoa</taxon>
        <taxon>Chordata</taxon>
        <taxon>Craniata</taxon>
        <taxon>Vertebrata</taxon>
        <taxon>Euteleostomi</taxon>
        <taxon>Actinopterygii</taxon>
        <taxon>Neopterygii</taxon>
        <taxon>Teleostei</taxon>
        <taxon>Neoteleostei</taxon>
        <taxon>Acanthomorphata</taxon>
        <taxon>Eupercaria</taxon>
        <taxon>Spariformes</taxon>
        <taxon>Sparidae</taxon>
        <taxon>Sparus</taxon>
    </lineage>
</organism>
<dbReference type="GeneTree" id="ENSGT00940000163471"/>
<evidence type="ECO:0000259" key="22">
    <source>
        <dbReference type="Pfam" id="PF02932"/>
    </source>
</evidence>
<keyword evidence="9" id="KW-1015">Disulfide bond</keyword>
<keyword evidence="8 20" id="KW-0472">Membrane</keyword>
<comment type="catalytic activity">
    <reaction evidence="18">
        <text>Ca(2+)(in) = Ca(2+)(out)</text>
        <dbReference type="Rhea" id="RHEA:29671"/>
        <dbReference type="ChEBI" id="CHEBI:29108"/>
    </reaction>
</comment>
<keyword evidence="1 20" id="KW-0813">Transport</keyword>
<evidence type="ECO:0000256" key="15">
    <source>
        <dbReference type="ARBA" id="ARBA00034104"/>
    </source>
</evidence>
<accession>A0A671X300</accession>
<feature type="transmembrane region" description="Helical" evidence="20">
    <location>
        <begin position="196"/>
        <end position="215"/>
    </location>
</feature>
<dbReference type="Gene3D" id="1.20.58.390">
    <property type="entry name" value="Neurotransmitter-gated ion-channel transmembrane domain"/>
    <property type="match status" value="1"/>
</dbReference>
<keyword evidence="4" id="KW-0732">Signal</keyword>
<dbReference type="GO" id="GO:0045211">
    <property type="term" value="C:postsynaptic membrane"/>
    <property type="evidence" value="ECO:0007669"/>
    <property type="project" value="UniProtKB-SubCell"/>
</dbReference>
<evidence type="ECO:0000256" key="4">
    <source>
        <dbReference type="ARBA" id="ARBA00022729"/>
    </source>
</evidence>
<keyword evidence="6" id="KW-0770">Synapse</keyword>
<dbReference type="InterPro" id="IPR036719">
    <property type="entry name" value="Neuro-gated_channel_TM_sf"/>
</dbReference>
<dbReference type="GO" id="GO:0005230">
    <property type="term" value="F:extracellular ligand-gated monoatomic ion channel activity"/>
    <property type="evidence" value="ECO:0007669"/>
    <property type="project" value="InterPro"/>
</dbReference>
<dbReference type="FunFam" id="2.70.170.10:FF:000017">
    <property type="entry name" value="5-hydroxytryptamine receptor 3A"/>
    <property type="match status" value="1"/>
</dbReference>
<evidence type="ECO:0000256" key="12">
    <source>
        <dbReference type="ARBA" id="ARBA00023257"/>
    </source>
</evidence>
<protein>
    <submittedName>
        <fullName evidence="23">Si:ch211-256e16.4</fullName>
    </submittedName>
</protein>
<name>A0A671X300_SPAAU</name>
<reference evidence="23" key="2">
    <citation type="submission" date="2025-08" db="UniProtKB">
        <authorList>
            <consortium name="Ensembl"/>
        </authorList>
    </citation>
    <scope>IDENTIFICATION</scope>
</reference>
<evidence type="ECO:0000256" key="10">
    <source>
        <dbReference type="ARBA" id="ARBA00023170"/>
    </source>
</evidence>
<comment type="subcellular location">
    <subcellularLocation>
        <location evidence="15">Postsynaptic cell membrane</location>
        <topology evidence="15">Multi-pass membrane protein</topology>
    </subcellularLocation>
</comment>
<keyword evidence="11" id="KW-0325">Glycoprotein</keyword>
<evidence type="ECO:0000313" key="24">
    <source>
        <dbReference type="Proteomes" id="UP000472265"/>
    </source>
</evidence>
<evidence type="ECO:0000259" key="21">
    <source>
        <dbReference type="Pfam" id="PF02931"/>
    </source>
</evidence>
<dbReference type="Pfam" id="PF02932">
    <property type="entry name" value="Neur_chan_memb"/>
    <property type="match status" value="1"/>
</dbReference>
<evidence type="ECO:0000256" key="19">
    <source>
        <dbReference type="ARBA" id="ARBA00037540"/>
    </source>
</evidence>
<feature type="domain" description="Neurotransmitter-gated ion-channel transmembrane" evidence="22">
    <location>
        <begin position="203"/>
        <end position="283"/>
    </location>
</feature>
<evidence type="ECO:0000256" key="17">
    <source>
        <dbReference type="ARBA" id="ARBA00036239"/>
    </source>
</evidence>
<feature type="transmembrane region" description="Helical" evidence="20">
    <location>
        <begin position="256"/>
        <end position="285"/>
    </location>
</feature>
<evidence type="ECO:0000256" key="1">
    <source>
        <dbReference type="ARBA" id="ARBA00022448"/>
    </source>
</evidence>
<comment type="caution">
    <text evidence="20">Lacks conserved residue(s) required for the propagation of feature annotation.</text>
</comment>
<evidence type="ECO:0000256" key="18">
    <source>
        <dbReference type="ARBA" id="ARBA00036634"/>
    </source>
</evidence>
<dbReference type="InterPro" id="IPR018000">
    <property type="entry name" value="Neurotransmitter_ion_chnl_CS"/>
</dbReference>
<evidence type="ECO:0000256" key="3">
    <source>
        <dbReference type="ARBA" id="ARBA00022692"/>
    </source>
</evidence>
<evidence type="ECO:0000256" key="9">
    <source>
        <dbReference type="ARBA" id="ARBA00023157"/>
    </source>
</evidence>
<dbReference type="SUPFAM" id="SSF63712">
    <property type="entry name" value="Nicotinic receptor ligand binding domain-like"/>
    <property type="match status" value="1"/>
</dbReference>
<evidence type="ECO:0000256" key="20">
    <source>
        <dbReference type="RuleBase" id="RU000687"/>
    </source>
</evidence>
<dbReference type="InterPro" id="IPR006201">
    <property type="entry name" value="Neur_channel"/>
</dbReference>
<keyword evidence="2" id="KW-1003">Cell membrane</keyword>
<keyword evidence="10" id="KW-0675">Receptor</keyword>
<comment type="catalytic activity">
    <reaction evidence="16">
        <text>K(+)(in) = K(+)(out)</text>
        <dbReference type="Rhea" id="RHEA:29463"/>
        <dbReference type="ChEBI" id="CHEBI:29103"/>
    </reaction>
</comment>
<evidence type="ECO:0000256" key="8">
    <source>
        <dbReference type="ARBA" id="ARBA00023136"/>
    </source>
</evidence>
<dbReference type="PANTHER" id="PTHR18945">
    <property type="entry name" value="NEUROTRANSMITTER GATED ION CHANNEL"/>
    <property type="match status" value="1"/>
</dbReference>
<dbReference type="Gene3D" id="2.70.170.10">
    <property type="entry name" value="Neurotransmitter-gated ion-channel ligand-binding domain"/>
    <property type="match status" value="1"/>
</dbReference>
<gene>
    <name evidence="23" type="primary">LOC115574773</name>
</gene>
<feature type="domain" description="Neurotransmitter-gated ion-channel ligand-binding" evidence="21">
    <location>
        <begin position="1"/>
        <end position="195"/>
    </location>
</feature>
<evidence type="ECO:0000313" key="23">
    <source>
        <dbReference type="Ensembl" id="ENSSAUP00010045517.1"/>
    </source>
</evidence>
<comment type="catalytic activity">
    <reaction evidence="17">
        <text>Na(+)(in) = Na(+)(out)</text>
        <dbReference type="Rhea" id="RHEA:34963"/>
        <dbReference type="ChEBI" id="CHEBI:29101"/>
    </reaction>
</comment>
<keyword evidence="5 20" id="KW-1133">Transmembrane helix</keyword>
<dbReference type="InParanoid" id="A0A671X300"/>
<feature type="transmembrane region" description="Helical" evidence="20">
    <location>
        <begin position="370"/>
        <end position="397"/>
    </location>
</feature>
<dbReference type="InterPro" id="IPR006029">
    <property type="entry name" value="Neurotrans-gated_channel_TM"/>
</dbReference>
<dbReference type="PROSITE" id="PS00236">
    <property type="entry name" value="NEUROTR_ION_CHANNEL"/>
    <property type="match status" value="1"/>
</dbReference>
<keyword evidence="24" id="KW-1185">Reference proteome</keyword>
<evidence type="ECO:0000256" key="7">
    <source>
        <dbReference type="ARBA" id="ARBA00023065"/>
    </source>
</evidence>
<dbReference type="Ensembl" id="ENSSAUT00010047851.1">
    <property type="protein sequence ID" value="ENSSAUP00010045517.1"/>
    <property type="gene ID" value="ENSSAUG00010018995.1"/>
</dbReference>
<keyword evidence="3 20" id="KW-0812">Transmembrane</keyword>
<comment type="function">
    <text evidence="19">Forms serotonin (5-hydroxytryptamine/5-HT3)-activated cation-selective channel complexes, which when activated cause fast, depolarizing responses in neurons.</text>
</comment>
<evidence type="ECO:0000256" key="5">
    <source>
        <dbReference type="ARBA" id="ARBA00022989"/>
    </source>
</evidence>
<evidence type="ECO:0000256" key="13">
    <source>
        <dbReference type="ARBA" id="ARBA00023286"/>
    </source>
</evidence>
<reference evidence="23" key="1">
    <citation type="submission" date="2021-04" db="EMBL/GenBank/DDBJ databases">
        <authorList>
            <consortium name="Wellcome Sanger Institute Data Sharing"/>
        </authorList>
    </citation>
    <scope>NUCLEOTIDE SEQUENCE [LARGE SCALE GENOMIC DNA]</scope>
</reference>
<evidence type="ECO:0000256" key="6">
    <source>
        <dbReference type="ARBA" id="ARBA00023018"/>
    </source>
</evidence>
<dbReference type="Pfam" id="PF02931">
    <property type="entry name" value="Neur_chan_LBD"/>
    <property type="match status" value="1"/>
</dbReference>
<evidence type="ECO:0000256" key="11">
    <source>
        <dbReference type="ARBA" id="ARBA00023180"/>
    </source>
</evidence>
<evidence type="ECO:0000256" key="14">
    <source>
        <dbReference type="ARBA" id="ARBA00023303"/>
    </source>
</evidence>
<proteinExistence type="inferred from homology"/>
<dbReference type="InterPro" id="IPR038050">
    <property type="entry name" value="Neuro_actylchol_rec"/>
</dbReference>
<reference evidence="23" key="3">
    <citation type="submission" date="2025-09" db="UniProtKB">
        <authorList>
            <consortium name="Ensembl"/>
        </authorList>
    </citation>
    <scope>IDENTIFICATION</scope>
</reference>
<evidence type="ECO:0000256" key="16">
    <source>
        <dbReference type="ARBA" id="ARBA00034430"/>
    </source>
</evidence>
<dbReference type="InterPro" id="IPR006202">
    <property type="entry name" value="Neur_chan_lig-bd"/>
</dbReference>
<dbReference type="Proteomes" id="UP000472265">
    <property type="component" value="Chromosome 23"/>
</dbReference>
<evidence type="ECO:0000256" key="2">
    <source>
        <dbReference type="ARBA" id="ARBA00022475"/>
    </source>
</evidence>
<keyword evidence="7 20" id="KW-0406">Ion transport</keyword>
<dbReference type="GO" id="GO:0004888">
    <property type="term" value="F:transmembrane signaling receptor activity"/>
    <property type="evidence" value="ECO:0007669"/>
    <property type="project" value="InterPro"/>
</dbReference>
<keyword evidence="13" id="KW-1071">Ligand-gated ion channel</keyword>